<dbReference type="AlphaFoldDB" id="A0ABC9P8A3"/>
<evidence type="ECO:0000313" key="1">
    <source>
        <dbReference type="EMBL" id="EFU91210.1"/>
    </source>
</evidence>
<dbReference type="EMBL" id="AEBE01000027">
    <property type="protein sequence ID" value="EFU91210.1"/>
    <property type="molecule type" value="Genomic_DNA"/>
</dbReference>
<reference evidence="1 2" key="1">
    <citation type="submission" date="2010-09" db="EMBL/GenBank/DDBJ databases">
        <authorList>
            <person name="Weinstock G."/>
            <person name="Sodergren E."/>
            <person name="Clifton S."/>
            <person name="Fulton L."/>
            <person name="Fulton B."/>
            <person name="Courtney L."/>
            <person name="Fronick C."/>
            <person name="Harrison M."/>
            <person name="Strong C."/>
            <person name="Farmer C."/>
            <person name="Delahaunty K."/>
            <person name="Markovic C."/>
            <person name="Hall O."/>
            <person name="Minx P."/>
            <person name="Tomlinson C."/>
            <person name="Mitreva M."/>
            <person name="Hou S."/>
            <person name="Chen J."/>
            <person name="Wollam A."/>
            <person name="Pepin K.H."/>
            <person name="Johnson M."/>
            <person name="Bhonagiri V."/>
            <person name="Zhang X."/>
            <person name="Suruliraj S."/>
            <person name="Warren W."/>
            <person name="Chinwalla A."/>
            <person name="Mardis E.R."/>
            <person name="Wilson R.K."/>
        </authorList>
    </citation>
    <scope>NUCLEOTIDE SEQUENCE [LARGE SCALE GENOMIC DNA]</scope>
    <source>
        <strain evidence="1 2">TX0630</strain>
    </source>
</reference>
<sequence length="173" mass="20574">MEGKQMKKTKKEFTPYNDYVDRPFQLKWPTAFPLGELQAAIKETNDYHSREIERLPQQSQAQIEYLLNRSIKQNKVLEIQLNSLDEFDRVKPHAFGVFRGMAEFDVVLIGDFQIDFYDIRHIKIHNFLKWSAIETLEDPFIDVEFSELTVEESKTIDDFINDYYSDGDFYENI</sequence>
<accession>A0ABC9P8A3</accession>
<gene>
    <name evidence="1" type="ORF">HMPREF9511_00789</name>
</gene>
<proteinExistence type="predicted"/>
<evidence type="ECO:0000313" key="2">
    <source>
        <dbReference type="Proteomes" id="UP000004933"/>
    </source>
</evidence>
<dbReference type="Proteomes" id="UP000004933">
    <property type="component" value="Unassembled WGS sequence"/>
</dbReference>
<comment type="caution">
    <text evidence="1">The sequence shown here is derived from an EMBL/GenBank/DDBJ whole genome shotgun (WGS) entry which is preliminary data.</text>
</comment>
<organism evidence="1 2">
    <name type="scientific">Enterococcus faecalis TX0630</name>
    <dbReference type="NCBI Taxonomy" id="749508"/>
    <lineage>
        <taxon>Bacteria</taxon>
        <taxon>Bacillati</taxon>
        <taxon>Bacillota</taxon>
        <taxon>Bacilli</taxon>
        <taxon>Lactobacillales</taxon>
        <taxon>Enterococcaceae</taxon>
        <taxon>Enterococcus</taxon>
    </lineage>
</organism>
<protein>
    <submittedName>
        <fullName evidence="1">Uncharacterized protein</fullName>
    </submittedName>
</protein>
<name>A0ABC9P8A3_ENTFL</name>